<evidence type="ECO:0000259" key="5">
    <source>
        <dbReference type="PROSITE" id="PS50893"/>
    </source>
</evidence>
<evidence type="ECO:0000256" key="3">
    <source>
        <dbReference type="ARBA" id="ARBA00022741"/>
    </source>
</evidence>
<evidence type="ECO:0000256" key="4">
    <source>
        <dbReference type="ARBA" id="ARBA00022840"/>
    </source>
</evidence>
<accession>A0ABN7S507</accession>
<keyword evidence="4" id="KW-0067">ATP-binding</keyword>
<evidence type="ECO:0000256" key="2">
    <source>
        <dbReference type="ARBA" id="ARBA00022448"/>
    </source>
</evidence>
<dbReference type="Proteomes" id="UP000681526">
    <property type="component" value="Unassembled WGS sequence"/>
</dbReference>
<comment type="caution">
    <text evidence="6">The sequence shown here is derived from an EMBL/GenBank/DDBJ whole genome shotgun (WGS) entry which is preliminary data.</text>
</comment>
<dbReference type="SUPFAM" id="SSF52540">
    <property type="entry name" value="P-loop containing nucleoside triphosphate hydrolases"/>
    <property type="match status" value="1"/>
</dbReference>
<dbReference type="PANTHER" id="PTHR42734">
    <property type="entry name" value="METAL TRANSPORT SYSTEM ATP-BINDING PROTEIN TM_0124-RELATED"/>
    <property type="match status" value="1"/>
</dbReference>
<proteinExistence type="inferred from homology"/>
<comment type="similarity">
    <text evidence="1">Belongs to the ABC transporter superfamily.</text>
</comment>
<dbReference type="InterPro" id="IPR050153">
    <property type="entry name" value="Metal_Ion_Import_ABC"/>
</dbReference>
<reference evidence="6 7" key="1">
    <citation type="submission" date="2021-04" db="EMBL/GenBank/DDBJ databases">
        <authorList>
            <person name="Rakotoarivonina H."/>
        </authorList>
    </citation>
    <scope>NUCLEOTIDE SEQUENCE [LARGE SCALE GENOMIC DNA]</scope>
    <source>
        <strain evidence="6 7">XE</strain>
    </source>
</reference>
<evidence type="ECO:0000313" key="6">
    <source>
        <dbReference type="EMBL" id="CAG5089191.1"/>
    </source>
</evidence>
<dbReference type="EMBL" id="CAJRAY010000063">
    <property type="protein sequence ID" value="CAG5089191.1"/>
    <property type="molecule type" value="Genomic_DNA"/>
</dbReference>
<dbReference type="RefSeq" id="WP_213484918.1">
    <property type="nucleotide sequence ID" value="NZ_CAJRAY010000063.1"/>
</dbReference>
<dbReference type="PROSITE" id="PS00211">
    <property type="entry name" value="ABC_TRANSPORTER_1"/>
    <property type="match status" value="1"/>
</dbReference>
<dbReference type="Gene3D" id="3.40.50.300">
    <property type="entry name" value="P-loop containing nucleotide triphosphate hydrolases"/>
    <property type="match status" value="1"/>
</dbReference>
<evidence type="ECO:0000256" key="1">
    <source>
        <dbReference type="ARBA" id="ARBA00005417"/>
    </source>
</evidence>
<gene>
    <name evidence="6" type="primary">txxe 1767-ycdI</name>
    <name evidence="6" type="ORF">TXXE_12785</name>
</gene>
<dbReference type="InterPro" id="IPR003439">
    <property type="entry name" value="ABC_transporter-like_ATP-bd"/>
</dbReference>
<keyword evidence="7" id="KW-1185">Reference proteome</keyword>
<keyword evidence="3" id="KW-0547">Nucleotide-binding</keyword>
<dbReference type="Pfam" id="PF00005">
    <property type="entry name" value="ABC_tran"/>
    <property type="match status" value="1"/>
</dbReference>
<dbReference type="InterPro" id="IPR003593">
    <property type="entry name" value="AAA+_ATPase"/>
</dbReference>
<dbReference type="SMART" id="SM00382">
    <property type="entry name" value="AAA"/>
    <property type="match status" value="1"/>
</dbReference>
<dbReference type="PROSITE" id="PS50893">
    <property type="entry name" value="ABC_TRANSPORTER_2"/>
    <property type="match status" value="1"/>
</dbReference>
<dbReference type="CDD" id="cd03235">
    <property type="entry name" value="ABC_Metallic_Cations"/>
    <property type="match status" value="1"/>
</dbReference>
<name>A0ABN7S507_THEXY</name>
<keyword evidence="2" id="KW-0813">Transport</keyword>
<evidence type="ECO:0000313" key="7">
    <source>
        <dbReference type="Proteomes" id="UP000681526"/>
    </source>
</evidence>
<dbReference type="InterPro" id="IPR017871">
    <property type="entry name" value="ABC_transporter-like_CS"/>
</dbReference>
<feature type="domain" description="ABC transporter" evidence="5">
    <location>
        <begin position="17"/>
        <end position="252"/>
    </location>
</feature>
<protein>
    <submittedName>
        <fullName evidence="6">Fe3+ ABC superfamily ATP binding cassette transporter, ABC protein</fullName>
    </submittedName>
</protein>
<sequence length="266" mass="30313">MPTGRIPEGPGCHQPVIELSDVSFAYERRPIIEHLHFTVRERDFALLAGPNGAGKTTLLKLIVGLLEPDGGEVRLFGEPARRFRQRERIGYVPQKNAFNPLFPATVREVVLSGMYGRHKLFRRLTKADYQKVDDAMQALGIEDLAGKRIGMLSGGQQQRVFLARALVNSPALLILDEPTVGIDAETQDSFYHLIRHMHQHHNITFLMVSHDRERFRSYLDDAPAAEAGRLKFYVRHSHDREDCVETDLTHSLREYRRAAEEPALVR</sequence>
<dbReference type="PANTHER" id="PTHR42734:SF17">
    <property type="entry name" value="METAL TRANSPORT SYSTEM ATP-BINDING PROTEIN TM_0124-RELATED"/>
    <property type="match status" value="1"/>
</dbReference>
<dbReference type="InterPro" id="IPR027417">
    <property type="entry name" value="P-loop_NTPase"/>
</dbReference>
<organism evidence="6 7">
    <name type="scientific">Thermobacillus xylanilyticus</name>
    <dbReference type="NCBI Taxonomy" id="76633"/>
    <lineage>
        <taxon>Bacteria</taxon>
        <taxon>Bacillati</taxon>
        <taxon>Bacillota</taxon>
        <taxon>Bacilli</taxon>
        <taxon>Bacillales</taxon>
        <taxon>Paenibacillaceae</taxon>
        <taxon>Thermobacillus</taxon>
    </lineage>
</organism>